<keyword evidence="2" id="KW-1185">Reference proteome</keyword>
<evidence type="ECO:0000313" key="2">
    <source>
        <dbReference type="Proteomes" id="UP000620147"/>
    </source>
</evidence>
<comment type="caution">
    <text evidence="1">The sequence shown here is derived from an EMBL/GenBank/DDBJ whole genome shotgun (WGS) entry which is preliminary data.</text>
</comment>
<gene>
    <name evidence="1" type="ORF">BUFA31_20540</name>
</gene>
<sequence>MTIGAITSAISTAVYNAFGDGYEIYTDRVTQGLREPCFLISCLSGTRGVDLGRRYARTAQFSVQYFPKAEGDSAEINSAFEKLLEALEAIEADGCLLHGRDIAGTPHDGMLTVTAIYDGFVLREEALPDMDSLTTQTNAKE</sequence>
<name>A0ABQ1E1Q9_9FIRM</name>
<evidence type="ECO:0000313" key="1">
    <source>
        <dbReference type="EMBL" id="GFO88890.1"/>
    </source>
</evidence>
<dbReference type="RefSeq" id="WP_188886405.1">
    <property type="nucleotide sequence ID" value="NZ_BLYJ01000028.1"/>
</dbReference>
<dbReference type="InterPro" id="IPR049254">
    <property type="entry name" value="Phage_tail_terminator"/>
</dbReference>
<reference evidence="1 2" key="1">
    <citation type="submission" date="2020-06" db="EMBL/GenBank/DDBJ databases">
        <title>Characterization of fructooligosaccharide metabolism and fructooligosaccharide-degrading enzymes in human commensal butyrate producers.</title>
        <authorList>
            <person name="Tanno H."/>
            <person name="Fujii T."/>
            <person name="Hirano K."/>
            <person name="Maeno S."/>
            <person name="Tonozuka T."/>
            <person name="Sakamoto M."/>
            <person name="Ohkuma M."/>
            <person name="Tochio T."/>
            <person name="Endo A."/>
        </authorList>
    </citation>
    <scope>NUCLEOTIDE SEQUENCE [LARGE SCALE GENOMIC DNA]</scope>
    <source>
        <strain evidence="1 2">JCM 31056</strain>
    </source>
</reference>
<dbReference type="EMBL" id="BLYJ01000028">
    <property type="protein sequence ID" value="GFO88890.1"/>
    <property type="molecule type" value="Genomic_DNA"/>
</dbReference>
<organism evidence="1 2">
    <name type="scientific">Butyricicoccus faecihominis</name>
    <dbReference type="NCBI Taxonomy" id="1712515"/>
    <lineage>
        <taxon>Bacteria</taxon>
        <taxon>Bacillati</taxon>
        <taxon>Bacillota</taxon>
        <taxon>Clostridia</taxon>
        <taxon>Eubacteriales</taxon>
        <taxon>Butyricicoccaceae</taxon>
        <taxon>Butyricicoccus</taxon>
    </lineage>
</organism>
<dbReference type="Proteomes" id="UP000620147">
    <property type="component" value="Unassembled WGS sequence"/>
</dbReference>
<protein>
    <submittedName>
        <fullName evidence="1">Uncharacterized protein</fullName>
    </submittedName>
</protein>
<accession>A0ABQ1E1Q9</accession>
<dbReference type="Pfam" id="PF20765">
    <property type="entry name" value="Phage_tail_terminator_8"/>
    <property type="match status" value="1"/>
</dbReference>
<proteinExistence type="predicted"/>